<dbReference type="RefSeq" id="WP_133329745.1">
    <property type="nucleotide sequence ID" value="NZ_SMYL01000008.1"/>
</dbReference>
<keyword evidence="3" id="KW-1185">Reference proteome</keyword>
<feature type="transmembrane region" description="Helical" evidence="1">
    <location>
        <begin position="45"/>
        <end position="69"/>
    </location>
</feature>
<keyword evidence="1" id="KW-0472">Membrane</keyword>
<comment type="caution">
    <text evidence="2">The sequence shown here is derived from an EMBL/GenBank/DDBJ whole genome shotgun (WGS) entry which is preliminary data.</text>
</comment>
<keyword evidence="1" id="KW-0812">Transmembrane</keyword>
<dbReference type="Proteomes" id="UP000294829">
    <property type="component" value="Unassembled WGS sequence"/>
</dbReference>
<feature type="transmembrane region" description="Helical" evidence="1">
    <location>
        <begin position="119"/>
        <end position="141"/>
    </location>
</feature>
<gene>
    <name evidence="2" type="ORF">E2I14_14420</name>
</gene>
<dbReference type="OrthoDB" id="8795931at2"/>
<evidence type="ECO:0000256" key="1">
    <source>
        <dbReference type="SAM" id="Phobius"/>
    </source>
</evidence>
<accession>A0A4V3AUA3</accession>
<name>A0A4V3AUA3_9BURK</name>
<sequence>MPPISRNFIFIGIVAAAYTATYALNDWLFKEVEFTQGVAWVYLPAGIRLICTLLLGEIGVIGILLGSLITSTLFKLFPNDLITTVGYSLISALAPYFAYRFTLQELRLERNLTNLTTTNLLICILLYGLCNPVLQLLWFVVRRVSTDFLPSMIVMSIGDLTGSLIVVYAIKFLLSFVKLPAR</sequence>
<feature type="transmembrane region" description="Helical" evidence="1">
    <location>
        <begin position="81"/>
        <end position="99"/>
    </location>
</feature>
<dbReference type="AlphaFoldDB" id="A0A4V3AUA3"/>
<reference evidence="2 3" key="1">
    <citation type="submission" date="2019-03" db="EMBL/GenBank/DDBJ databases">
        <title>Sapientia aquatica gen. nov., sp. nov., isolated from a crater lake.</title>
        <authorList>
            <person name="Felfoldi T."/>
            <person name="Szabo A."/>
            <person name="Toth E."/>
            <person name="Schumann P."/>
            <person name="Keki Z."/>
            <person name="Marialigeti K."/>
            <person name="Mathe I."/>
        </authorList>
    </citation>
    <scope>NUCLEOTIDE SEQUENCE [LARGE SCALE GENOMIC DNA]</scope>
    <source>
        <strain evidence="2 3">SA-152</strain>
    </source>
</reference>
<proteinExistence type="predicted"/>
<dbReference type="EMBL" id="SMYL01000008">
    <property type="protein sequence ID" value="TDK63759.1"/>
    <property type="molecule type" value="Genomic_DNA"/>
</dbReference>
<evidence type="ECO:0000313" key="3">
    <source>
        <dbReference type="Proteomes" id="UP000294829"/>
    </source>
</evidence>
<keyword evidence="1" id="KW-1133">Transmembrane helix</keyword>
<organism evidence="2 3">
    <name type="scientific">Sapientia aquatica</name>
    <dbReference type="NCBI Taxonomy" id="1549640"/>
    <lineage>
        <taxon>Bacteria</taxon>
        <taxon>Pseudomonadati</taxon>
        <taxon>Pseudomonadota</taxon>
        <taxon>Betaproteobacteria</taxon>
        <taxon>Burkholderiales</taxon>
        <taxon>Oxalobacteraceae</taxon>
        <taxon>Sapientia</taxon>
    </lineage>
</organism>
<feature type="transmembrane region" description="Helical" evidence="1">
    <location>
        <begin position="153"/>
        <end position="174"/>
    </location>
</feature>
<feature type="transmembrane region" description="Helical" evidence="1">
    <location>
        <begin position="7"/>
        <end position="25"/>
    </location>
</feature>
<protein>
    <submittedName>
        <fullName evidence="2">Uncharacterized protein</fullName>
    </submittedName>
</protein>
<evidence type="ECO:0000313" key="2">
    <source>
        <dbReference type="EMBL" id="TDK63759.1"/>
    </source>
</evidence>